<evidence type="ECO:0000313" key="4">
    <source>
        <dbReference type="Proteomes" id="UP001180020"/>
    </source>
</evidence>
<accession>A0AAV9E627</accession>
<dbReference type="InterPro" id="IPR025486">
    <property type="entry name" value="DUF4378"/>
</dbReference>
<feature type="region of interest" description="Disordered" evidence="1">
    <location>
        <begin position="368"/>
        <end position="399"/>
    </location>
</feature>
<feature type="domain" description="DUF4378" evidence="2">
    <location>
        <begin position="717"/>
        <end position="865"/>
    </location>
</feature>
<evidence type="ECO:0000256" key="1">
    <source>
        <dbReference type="SAM" id="MobiDB-lite"/>
    </source>
</evidence>
<evidence type="ECO:0000313" key="3">
    <source>
        <dbReference type="EMBL" id="KAK1308641.1"/>
    </source>
</evidence>
<feature type="region of interest" description="Disordered" evidence="1">
    <location>
        <begin position="104"/>
        <end position="133"/>
    </location>
</feature>
<evidence type="ECO:0000259" key="2">
    <source>
        <dbReference type="Pfam" id="PF14309"/>
    </source>
</evidence>
<proteinExistence type="predicted"/>
<feature type="compositionally biased region" description="Basic and acidic residues" evidence="1">
    <location>
        <begin position="538"/>
        <end position="558"/>
    </location>
</feature>
<organism evidence="3 4">
    <name type="scientific">Acorus calamus</name>
    <name type="common">Sweet flag</name>
    <dbReference type="NCBI Taxonomy" id="4465"/>
    <lineage>
        <taxon>Eukaryota</taxon>
        <taxon>Viridiplantae</taxon>
        <taxon>Streptophyta</taxon>
        <taxon>Embryophyta</taxon>
        <taxon>Tracheophyta</taxon>
        <taxon>Spermatophyta</taxon>
        <taxon>Magnoliopsida</taxon>
        <taxon>Liliopsida</taxon>
        <taxon>Acoraceae</taxon>
        <taxon>Acorus</taxon>
    </lineage>
</organism>
<reference evidence="3" key="1">
    <citation type="journal article" date="2023" name="Nat. Commun.">
        <title>Diploid and tetraploid genomes of Acorus and the evolution of monocots.</title>
        <authorList>
            <person name="Ma L."/>
            <person name="Liu K.W."/>
            <person name="Li Z."/>
            <person name="Hsiao Y.Y."/>
            <person name="Qi Y."/>
            <person name="Fu T."/>
            <person name="Tang G.D."/>
            <person name="Zhang D."/>
            <person name="Sun W.H."/>
            <person name="Liu D.K."/>
            <person name="Li Y."/>
            <person name="Chen G.Z."/>
            <person name="Liu X.D."/>
            <person name="Liao X.Y."/>
            <person name="Jiang Y.T."/>
            <person name="Yu X."/>
            <person name="Hao Y."/>
            <person name="Huang J."/>
            <person name="Zhao X.W."/>
            <person name="Ke S."/>
            <person name="Chen Y.Y."/>
            <person name="Wu W.L."/>
            <person name="Hsu J.L."/>
            <person name="Lin Y.F."/>
            <person name="Huang M.D."/>
            <person name="Li C.Y."/>
            <person name="Huang L."/>
            <person name="Wang Z.W."/>
            <person name="Zhao X."/>
            <person name="Zhong W.Y."/>
            <person name="Peng D.H."/>
            <person name="Ahmad S."/>
            <person name="Lan S."/>
            <person name="Zhang J.S."/>
            <person name="Tsai W.C."/>
            <person name="Van de Peer Y."/>
            <person name="Liu Z.J."/>
        </authorList>
    </citation>
    <scope>NUCLEOTIDE SEQUENCE</scope>
    <source>
        <strain evidence="3">CP</strain>
    </source>
</reference>
<name>A0AAV9E627_ACOCL</name>
<protein>
    <recommendedName>
        <fullName evidence="2">DUF4378 domain-containing protein</fullName>
    </recommendedName>
</protein>
<reference evidence="3" key="2">
    <citation type="submission" date="2023-06" db="EMBL/GenBank/DDBJ databases">
        <authorList>
            <person name="Ma L."/>
            <person name="Liu K.-W."/>
            <person name="Li Z."/>
            <person name="Hsiao Y.-Y."/>
            <person name="Qi Y."/>
            <person name="Fu T."/>
            <person name="Tang G."/>
            <person name="Zhang D."/>
            <person name="Sun W.-H."/>
            <person name="Liu D.-K."/>
            <person name="Li Y."/>
            <person name="Chen G.-Z."/>
            <person name="Liu X.-D."/>
            <person name="Liao X.-Y."/>
            <person name="Jiang Y.-T."/>
            <person name="Yu X."/>
            <person name="Hao Y."/>
            <person name="Huang J."/>
            <person name="Zhao X.-W."/>
            <person name="Ke S."/>
            <person name="Chen Y.-Y."/>
            <person name="Wu W.-L."/>
            <person name="Hsu J.-L."/>
            <person name="Lin Y.-F."/>
            <person name="Huang M.-D."/>
            <person name="Li C.-Y."/>
            <person name="Huang L."/>
            <person name="Wang Z.-W."/>
            <person name="Zhao X."/>
            <person name="Zhong W.-Y."/>
            <person name="Peng D.-H."/>
            <person name="Ahmad S."/>
            <person name="Lan S."/>
            <person name="Zhang J.-S."/>
            <person name="Tsai W.-C."/>
            <person name="Van De Peer Y."/>
            <person name="Liu Z.-J."/>
        </authorList>
    </citation>
    <scope>NUCLEOTIDE SEQUENCE</scope>
    <source>
        <strain evidence="3">CP</strain>
        <tissue evidence="3">Leaves</tissue>
    </source>
</reference>
<sequence length="872" mass="99013">MAKKKSRKRPARREKGRAGCMWGLINMFDFRQGRFTQKMISDRKRESGRLSVGDGYSRSGYNLQTKFQENHKVPDTGSTDKTNGGKIDGGKNDIRRSVRVLMEEEMSEMQRPNRISRTKSKETRSDSGRGRYTEKNLMQENTTYKVAGSHASGSLETDDTHYADIMEVYSRNLNSNKELLLKLHEQKLILVKHIHDVQSDQAEEMASIELPKILERRKVVDDVIISKQCESLVGSQQLHKHGMSNFFRKKEKIQSNKSLKDSDQGVDHIVLLKPGSSNVQNPKSVINLSSSPHCQNSFRSQGESERTSFHFSLREMKRRLKQAIGDDKKERRWISRDGVLHRIPQGFQGLGDNVERIVVDDVKENLCHKTTDSSQRRSETSAGPQRRENKGKSNGFQLNIGSEVTSSRAYRIQKEAKKRLADLLSIEDGDMDLQSRQVHKPLGRILSLPDYNLLSPRFSTGRDPWFSPGRDIKCSPTREKEPIFVPQPIKFSSLQKAKQEVTASPFIWSMENLESSSVTNEESGIEPQVPNLIPGLSEGDHDMNSQEGLCIKDDKNPEGDAGTSESSGPECVEDDDDLHDNFEENSNGPSIGFVHCADIIDQQETYEEVLIPRLESCEEAPQLMYAHIPVSPSLLIQTVDGSESSDEKVERPSPVSVLDPFSTEEIHSPERSTAQRDFSIQPRRIQFEETDNTSIVVTTLDFETNSRSCIADEESRLDYVRNILETSGLGCGNLSESKWHSAEQVLDPSLFDEVETSSGEFSDDLKLLFDCINEALLEIHERYFGPSPWVSFIKPKARSCLKGEDLVQEVMEGIDWYNPFQYPGTLEQIVGKDLNKGETWMDLRLHVEFVGFDMEEAILEDLMEETILELWY</sequence>
<dbReference type="EMBL" id="JAUJYO010000009">
    <property type="protein sequence ID" value="KAK1308641.1"/>
    <property type="molecule type" value="Genomic_DNA"/>
</dbReference>
<dbReference type="PANTHER" id="PTHR47212">
    <property type="entry name" value="ADHESIN-LIKE PROTEIN, PUTATIVE (DUF3741)-RELATED"/>
    <property type="match status" value="1"/>
</dbReference>
<dbReference type="PANTHER" id="PTHR47212:SF4">
    <property type="entry name" value="ADHESIN-LIKE PROTEIN, PUTATIVE (DUF3741)-RELATED"/>
    <property type="match status" value="1"/>
</dbReference>
<feature type="region of interest" description="Disordered" evidence="1">
    <location>
        <begin position="519"/>
        <end position="587"/>
    </location>
</feature>
<feature type="compositionally biased region" description="Basic and acidic residues" evidence="1">
    <location>
        <begin position="368"/>
        <end position="391"/>
    </location>
</feature>
<dbReference type="AlphaFoldDB" id="A0AAV9E627"/>
<feature type="region of interest" description="Disordered" evidence="1">
    <location>
        <begin position="66"/>
        <end position="92"/>
    </location>
</feature>
<gene>
    <name evidence="3" type="ORF">QJS10_CPA09g01704</name>
</gene>
<comment type="caution">
    <text evidence="3">The sequence shown here is derived from an EMBL/GenBank/DDBJ whole genome shotgun (WGS) entry which is preliminary data.</text>
</comment>
<dbReference type="Pfam" id="PF14309">
    <property type="entry name" value="DUF4378"/>
    <property type="match status" value="1"/>
</dbReference>
<keyword evidence="4" id="KW-1185">Reference proteome</keyword>
<dbReference type="Proteomes" id="UP001180020">
    <property type="component" value="Unassembled WGS sequence"/>
</dbReference>
<feature type="compositionally biased region" description="Basic and acidic residues" evidence="1">
    <location>
        <begin position="119"/>
        <end position="133"/>
    </location>
</feature>